<protein>
    <submittedName>
        <fullName evidence="2">Uncharacterized protein</fullName>
    </submittedName>
</protein>
<feature type="compositionally biased region" description="Low complexity" evidence="1">
    <location>
        <begin position="23"/>
        <end position="33"/>
    </location>
</feature>
<proteinExistence type="predicted"/>
<dbReference type="Proteomes" id="UP000289340">
    <property type="component" value="Chromosome 3"/>
</dbReference>
<reference evidence="2 3" key="1">
    <citation type="submission" date="2018-09" db="EMBL/GenBank/DDBJ databases">
        <title>A high-quality reference genome of wild soybean provides a powerful tool to mine soybean genomes.</title>
        <authorList>
            <person name="Xie M."/>
            <person name="Chung C.Y.L."/>
            <person name="Li M.-W."/>
            <person name="Wong F.-L."/>
            <person name="Chan T.-F."/>
            <person name="Lam H.-M."/>
        </authorList>
    </citation>
    <scope>NUCLEOTIDE SEQUENCE [LARGE SCALE GENOMIC DNA]</scope>
    <source>
        <strain evidence="3">cv. W05</strain>
        <tissue evidence="2">Hypocotyl of etiolated seedlings</tissue>
    </source>
</reference>
<evidence type="ECO:0000313" key="2">
    <source>
        <dbReference type="EMBL" id="RZC19716.1"/>
    </source>
</evidence>
<evidence type="ECO:0000256" key="1">
    <source>
        <dbReference type="SAM" id="MobiDB-lite"/>
    </source>
</evidence>
<gene>
    <name evidence="2" type="ORF">D0Y65_006516</name>
</gene>
<comment type="caution">
    <text evidence="2">The sequence shown here is derived from an EMBL/GenBank/DDBJ whole genome shotgun (WGS) entry which is preliminary data.</text>
</comment>
<dbReference type="AlphaFoldDB" id="A0A445L8W9"/>
<accession>A0A445L8W9</accession>
<dbReference type="EMBL" id="QZWG01000003">
    <property type="protein sequence ID" value="RZC19716.1"/>
    <property type="molecule type" value="Genomic_DNA"/>
</dbReference>
<sequence length="115" mass="12061">MADSPDDSSRYPGNGKDMEDITSSVANASSSSGSVVKLCLGDLLVMGSNPETASLHMQGLGTVTNSVPFASIIHLCHLELLIIFYPVYPETMLNPVDPPISSSLTKTGSSNLSCQ</sequence>
<name>A0A445L8W9_GLYSO</name>
<feature type="region of interest" description="Disordered" evidence="1">
    <location>
        <begin position="1"/>
        <end position="33"/>
    </location>
</feature>
<keyword evidence="3" id="KW-1185">Reference proteome</keyword>
<organism evidence="2 3">
    <name type="scientific">Glycine soja</name>
    <name type="common">Wild soybean</name>
    <dbReference type="NCBI Taxonomy" id="3848"/>
    <lineage>
        <taxon>Eukaryota</taxon>
        <taxon>Viridiplantae</taxon>
        <taxon>Streptophyta</taxon>
        <taxon>Embryophyta</taxon>
        <taxon>Tracheophyta</taxon>
        <taxon>Spermatophyta</taxon>
        <taxon>Magnoliopsida</taxon>
        <taxon>eudicotyledons</taxon>
        <taxon>Gunneridae</taxon>
        <taxon>Pentapetalae</taxon>
        <taxon>rosids</taxon>
        <taxon>fabids</taxon>
        <taxon>Fabales</taxon>
        <taxon>Fabaceae</taxon>
        <taxon>Papilionoideae</taxon>
        <taxon>50 kb inversion clade</taxon>
        <taxon>NPAAA clade</taxon>
        <taxon>indigoferoid/millettioid clade</taxon>
        <taxon>Phaseoleae</taxon>
        <taxon>Glycine</taxon>
        <taxon>Glycine subgen. Soja</taxon>
    </lineage>
</organism>
<evidence type="ECO:0000313" key="3">
    <source>
        <dbReference type="Proteomes" id="UP000289340"/>
    </source>
</evidence>